<keyword evidence="3" id="KW-0378">Hydrolase</keyword>
<keyword evidence="6" id="KW-1185">Reference proteome</keyword>
<dbReference type="InterPro" id="IPR016071">
    <property type="entry name" value="Staphylococal_nuclease_OB-fold"/>
</dbReference>
<dbReference type="CDD" id="cd00175">
    <property type="entry name" value="SNc"/>
    <property type="match status" value="1"/>
</dbReference>
<dbReference type="Proteomes" id="UP000596857">
    <property type="component" value="Unassembled WGS sequence"/>
</dbReference>
<evidence type="ECO:0000256" key="2">
    <source>
        <dbReference type="ARBA" id="ARBA00022759"/>
    </source>
</evidence>
<evidence type="ECO:0000259" key="4">
    <source>
        <dbReference type="PROSITE" id="PS50830"/>
    </source>
</evidence>
<dbReference type="PROSITE" id="PS50830">
    <property type="entry name" value="TNASE_3"/>
    <property type="match status" value="1"/>
</dbReference>
<dbReference type="Pfam" id="PF00565">
    <property type="entry name" value="SNase"/>
    <property type="match status" value="1"/>
</dbReference>
<dbReference type="PANTHER" id="PTHR12302:SF3">
    <property type="entry name" value="SERINE_THREONINE-PROTEIN KINASE 31"/>
    <property type="match status" value="1"/>
</dbReference>
<dbReference type="EMBL" id="WHOB01000018">
    <property type="protein sequence ID" value="NOU78410.1"/>
    <property type="molecule type" value="Genomic_DNA"/>
</dbReference>
<dbReference type="SMART" id="SM00318">
    <property type="entry name" value="SNc"/>
    <property type="match status" value="1"/>
</dbReference>
<evidence type="ECO:0000313" key="5">
    <source>
        <dbReference type="EMBL" id="NOU78410.1"/>
    </source>
</evidence>
<reference evidence="5 6" key="1">
    <citation type="submission" date="2019-10" db="EMBL/GenBank/DDBJ databases">
        <title>Description of Paenibacillus terricola sp. nov.</title>
        <authorList>
            <person name="Carlier A."/>
            <person name="Qi S."/>
        </authorList>
    </citation>
    <scope>NUCLEOTIDE SEQUENCE [LARGE SCALE GENOMIC DNA]</scope>
    <source>
        <strain evidence="5 6">LMG 31459</strain>
    </source>
</reference>
<feature type="domain" description="TNase-like" evidence="4">
    <location>
        <begin position="48"/>
        <end position="180"/>
    </location>
</feature>
<protein>
    <recommendedName>
        <fullName evidence="4">TNase-like domain-containing protein</fullName>
    </recommendedName>
</protein>
<keyword evidence="2" id="KW-0255">Endonuclease</keyword>
<gene>
    <name evidence="5" type="ORF">GC101_05900</name>
</gene>
<name>A0ABX1YEV0_9BACL</name>
<dbReference type="Gene3D" id="2.40.50.90">
    <property type="match status" value="1"/>
</dbReference>
<evidence type="ECO:0000313" key="6">
    <source>
        <dbReference type="Proteomes" id="UP000596857"/>
    </source>
</evidence>
<accession>A0ABX1YEV0</accession>
<dbReference type="RefSeq" id="WP_171716492.1">
    <property type="nucleotide sequence ID" value="NZ_WHOB01000018.1"/>
</dbReference>
<organism evidence="5 6">
    <name type="scientific">Paenibacillus phytohabitans</name>
    <dbReference type="NCBI Taxonomy" id="2654978"/>
    <lineage>
        <taxon>Bacteria</taxon>
        <taxon>Bacillati</taxon>
        <taxon>Bacillota</taxon>
        <taxon>Bacilli</taxon>
        <taxon>Bacillales</taxon>
        <taxon>Paenibacillaceae</taxon>
        <taxon>Paenibacillus</taxon>
    </lineage>
</organism>
<evidence type="ECO:0000256" key="1">
    <source>
        <dbReference type="ARBA" id="ARBA00022722"/>
    </source>
</evidence>
<sequence>MFQSNNGKKLTRYGLIVLALTISLVTAVLSKDEPDNTFETLDTIVLTYPSQAEVLSVTDGDTFKVKFEDGSVDKIRLLLIDTPETKRANTPVQPFGPEASEYLTELLNGQTVRVEMDVSERDQYGRVLAYVYLGDEMVNEMLVAEGLARVAVYPPDVKYVDQLRATEKKAKSAKLGIWSIENYVTDRGYDTSVAATHANKK</sequence>
<dbReference type="InterPro" id="IPR035437">
    <property type="entry name" value="SNase_OB-fold_sf"/>
</dbReference>
<comment type="caution">
    <text evidence="5">The sequence shown here is derived from an EMBL/GenBank/DDBJ whole genome shotgun (WGS) entry which is preliminary data.</text>
</comment>
<dbReference type="PANTHER" id="PTHR12302">
    <property type="entry name" value="EBNA2 BINDING PROTEIN P100"/>
    <property type="match status" value="1"/>
</dbReference>
<evidence type="ECO:0000256" key="3">
    <source>
        <dbReference type="ARBA" id="ARBA00022801"/>
    </source>
</evidence>
<keyword evidence="1" id="KW-0540">Nuclease</keyword>
<dbReference type="SUPFAM" id="SSF50199">
    <property type="entry name" value="Staphylococcal nuclease"/>
    <property type="match status" value="1"/>
</dbReference>
<proteinExistence type="predicted"/>